<evidence type="ECO:0000256" key="3">
    <source>
        <dbReference type="ARBA" id="ARBA00012759"/>
    </source>
</evidence>
<feature type="compositionally biased region" description="Polar residues" evidence="8">
    <location>
        <begin position="1154"/>
        <end position="1172"/>
    </location>
</feature>
<dbReference type="Proteomes" id="UP000000598">
    <property type="component" value="Chromosome C"/>
</dbReference>
<dbReference type="InterPro" id="IPR038765">
    <property type="entry name" value="Papain-like_cys_pep_sf"/>
</dbReference>
<comment type="similarity">
    <text evidence="2">Belongs to the peptidase C19 family.</text>
</comment>
<dbReference type="InterPro" id="IPR050185">
    <property type="entry name" value="Ub_carboxyl-term_hydrolase"/>
</dbReference>
<name>Q6CUN8_KLULA</name>
<proteinExistence type="inferred from homology"/>
<evidence type="ECO:0000256" key="5">
    <source>
        <dbReference type="ARBA" id="ARBA00022786"/>
    </source>
</evidence>
<dbReference type="Pfam" id="PF00443">
    <property type="entry name" value="UCH"/>
    <property type="match status" value="1"/>
</dbReference>
<keyword evidence="7" id="KW-0788">Thiol protease</keyword>
<comment type="catalytic activity">
    <reaction evidence="1">
        <text>Thiol-dependent hydrolysis of ester, thioester, amide, peptide and isopeptide bonds formed by the C-terminal Gly of ubiquitin (a 76-residue protein attached to proteins as an intracellular targeting signal).</text>
        <dbReference type="EC" id="3.4.19.12"/>
    </reaction>
</comment>
<dbReference type="STRING" id="284590.Q6CUN8"/>
<evidence type="ECO:0000259" key="10">
    <source>
        <dbReference type="PROSITE" id="PS51283"/>
    </source>
</evidence>
<dbReference type="PROSITE" id="PS51283">
    <property type="entry name" value="DUSP"/>
    <property type="match status" value="1"/>
</dbReference>
<feature type="compositionally biased region" description="Acidic residues" evidence="8">
    <location>
        <begin position="1108"/>
        <end position="1118"/>
    </location>
</feature>
<dbReference type="SUPFAM" id="SSF143791">
    <property type="entry name" value="DUSP-like"/>
    <property type="match status" value="1"/>
</dbReference>
<organism evidence="11 12">
    <name type="scientific">Kluyveromyces lactis (strain ATCC 8585 / CBS 2359 / DSM 70799 / NBRC 1267 / NRRL Y-1140 / WM37)</name>
    <name type="common">Yeast</name>
    <name type="synonym">Candida sphaerica</name>
    <dbReference type="NCBI Taxonomy" id="284590"/>
    <lineage>
        <taxon>Eukaryota</taxon>
        <taxon>Fungi</taxon>
        <taxon>Dikarya</taxon>
        <taxon>Ascomycota</taxon>
        <taxon>Saccharomycotina</taxon>
        <taxon>Saccharomycetes</taxon>
        <taxon>Saccharomycetales</taxon>
        <taxon>Saccharomycetaceae</taxon>
        <taxon>Kluyveromyces</taxon>
    </lineage>
</organism>
<evidence type="ECO:0000256" key="1">
    <source>
        <dbReference type="ARBA" id="ARBA00000707"/>
    </source>
</evidence>
<dbReference type="GO" id="GO:0006508">
    <property type="term" value="P:proteolysis"/>
    <property type="evidence" value="ECO:0007669"/>
    <property type="project" value="UniProtKB-KW"/>
</dbReference>
<dbReference type="PROSITE" id="PS50235">
    <property type="entry name" value="USP_3"/>
    <property type="match status" value="1"/>
</dbReference>
<feature type="domain" description="DUSP" evidence="10">
    <location>
        <begin position="70"/>
        <end position="176"/>
    </location>
</feature>
<evidence type="ECO:0000313" key="12">
    <source>
        <dbReference type="Proteomes" id="UP000000598"/>
    </source>
</evidence>
<dbReference type="Gene3D" id="3.90.70.10">
    <property type="entry name" value="Cysteine proteinases"/>
    <property type="match status" value="2"/>
</dbReference>
<evidence type="ECO:0000313" key="11">
    <source>
        <dbReference type="EMBL" id="CAH01202.1"/>
    </source>
</evidence>
<keyword evidence="12" id="KW-1185">Reference proteome</keyword>
<dbReference type="Gene3D" id="3.30.2230.10">
    <property type="entry name" value="DUSP-like"/>
    <property type="match status" value="1"/>
</dbReference>
<dbReference type="PANTHER" id="PTHR21646:SF24">
    <property type="entry name" value="UBIQUITIN CARBOXYL-TERMINAL HYDROLASE"/>
    <property type="match status" value="1"/>
</dbReference>
<dbReference type="PROSITE" id="PS00973">
    <property type="entry name" value="USP_2"/>
    <property type="match status" value="1"/>
</dbReference>
<dbReference type="GO" id="GO:0004843">
    <property type="term" value="F:cysteine-type deubiquitinase activity"/>
    <property type="evidence" value="ECO:0007669"/>
    <property type="project" value="UniProtKB-EC"/>
</dbReference>
<dbReference type="PROSITE" id="PS00972">
    <property type="entry name" value="USP_1"/>
    <property type="match status" value="1"/>
</dbReference>
<evidence type="ECO:0000256" key="4">
    <source>
        <dbReference type="ARBA" id="ARBA00022670"/>
    </source>
</evidence>
<evidence type="ECO:0000256" key="2">
    <source>
        <dbReference type="ARBA" id="ARBA00009085"/>
    </source>
</evidence>
<keyword evidence="4" id="KW-0645">Protease</keyword>
<dbReference type="PaxDb" id="284590-Q6CUN8"/>
<reference evidence="11 12" key="1">
    <citation type="journal article" date="2004" name="Nature">
        <title>Genome evolution in yeasts.</title>
        <authorList>
            <consortium name="Genolevures"/>
            <person name="Dujon B."/>
            <person name="Sherman D."/>
            <person name="Fischer G."/>
            <person name="Durrens P."/>
            <person name="Casaregola S."/>
            <person name="Lafontaine I."/>
            <person name="de Montigny J."/>
            <person name="Marck C."/>
            <person name="Neuveglise C."/>
            <person name="Talla E."/>
            <person name="Goffard N."/>
            <person name="Frangeul L."/>
            <person name="Aigle M."/>
            <person name="Anthouard V."/>
            <person name="Babour A."/>
            <person name="Barbe V."/>
            <person name="Barnay S."/>
            <person name="Blanchin S."/>
            <person name="Beckerich J.M."/>
            <person name="Beyne E."/>
            <person name="Bleykasten C."/>
            <person name="Boisrame A."/>
            <person name="Boyer J."/>
            <person name="Cattolico L."/>
            <person name="Confanioleri F."/>
            <person name="de Daruvar A."/>
            <person name="Despons L."/>
            <person name="Fabre E."/>
            <person name="Fairhead C."/>
            <person name="Ferry-Dumazet H."/>
            <person name="Groppi A."/>
            <person name="Hantraye F."/>
            <person name="Hennequin C."/>
            <person name="Jauniaux N."/>
            <person name="Joyet P."/>
            <person name="Kachouri R."/>
            <person name="Kerrest A."/>
            <person name="Koszul R."/>
            <person name="Lemaire M."/>
            <person name="Lesur I."/>
            <person name="Ma L."/>
            <person name="Muller H."/>
            <person name="Nicaud J.M."/>
            <person name="Nikolski M."/>
            <person name="Oztas S."/>
            <person name="Ozier-Kalogeropoulos O."/>
            <person name="Pellenz S."/>
            <person name="Potier S."/>
            <person name="Richard G.F."/>
            <person name="Straub M.L."/>
            <person name="Suleau A."/>
            <person name="Swennene D."/>
            <person name="Tekaia F."/>
            <person name="Wesolowski-Louvel M."/>
            <person name="Westhof E."/>
            <person name="Wirth B."/>
            <person name="Zeniou-Meyer M."/>
            <person name="Zivanovic I."/>
            <person name="Bolotin-Fukuhara M."/>
            <person name="Thierry A."/>
            <person name="Bouchier C."/>
            <person name="Caudron B."/>
            <person name="Scarpelli C."/>
            <person name="Gaillardin C."/>
            <person name="Weissenbach J."/>
            <person name="Wincker P."/>
            <person name="Souciet J.L."/>
        </authorList>
    </citation>
    <scope>NUCLEOTIDE SEQUENCE [LARGE SCALE GENOMIC DNA]</scope>
    <source>
        <strain evidence="12">ATCC 8585 / CBS 2359 / DSM 70799 / NBRC 1267 / NRRL Y-1140 / WM37</strain>
    </source>
</reference>
<dbReference type="eggNOG" id="KOG1870">
    <property type="taxonomic scope" value="Eukaryota"/>
</dbReference>
<evidence type="ECO:0000256" key="6">
    <source>
        <dbReference type="ARBA" id="ARBA00022801"/>
    </source>
</evidence>
<dbReference type="InterPro" id="IPR018200">
    <property type="entry name" value="USP_CS"/>
</dbReference>
<dbReference type="SUPFAM" id="SSF54001">
    <property type="entry name" value="Cysteine proteinases"/>
    <property type="match status" value="1"/>
</dbReference>
<dbReference type="InterPro" id="IPR001394">
    <property type="entry name" value="Peptidase_C19_UCH"/>
</dbReference>
<feature type="compositionally biased region" description="Polar residues" evidence="8">
    <location>
        <begin position="1130"/>
        <end position="1147"/>
    </location>
</feature>
<keyword evidence="5" id="KW-0833">Ubl conjugation pathway</keyword>
<protein>
    <recommendedName>
        <fullName evidence="3">ubiquitinyl hydrolase 1</fullName>
        <ecNumber evidence="3">3.4.19.12</ecNumber>
    </recommendedName>
</protein>
<sequence>MTSEKRINKSDSECLKYSLHGTPSEGINLEQLISGSNADGIISTSSIEENPTDLPSSESSIPSILYDAIPPIQDQRSIVANMWVRFNNEKKEGDLVFIIPERWLALFQDPNIIDYRSIPSIDVASISLDYKNFILQDYTQHLYTAVPASMFTLLQQWYDLTPNSKPISTFIVRDANNQLLVEYDRPRCRIHHLVAGNGNANIYPGSSRHSIDHKIPLMFTMSRLATMKDVIQRCLEVFYAKEPHLDKSSLTHRIWYINERVADPKSTQTLLSNYVLSPSAFLELQTKHEITKSMYSRQLKDYDSQIISLVVEVKQKSSNQHWPSNFFHYNKLNAPSGIMGLSNLGNTCYMNSALQCLLHIPELNEYFLYKGYEREININNPLGHKGDVAHAFGHLLYSLFAPSYGQSTFYAPRNFKNTIGHYNSLFAGYGQQDSQEFLAFLLDGLHEDLNRVIEKPYVNKPEFPNDGQIDDTDQIVLLAANMWDYIKKRNDSVIMDLFVGLYKSTLVCPNCNHVSITFDPYNDLTLPLPIENYWSTKVTIFPQNSPPCTLEVELSKTSSYNDLKAYVAQHANMHANDLIGAEIFNHQFYNNYESNVEADYLPISELISESDTVIFYEVHRGQDDLVVPILNTRFEEGFKTPRLFGYPFFIALSQAEQFSYGAIRKKIEKCYQNFSGGFSEFPIVGKTKMPDLSSMPLLEKRYSQCEIESIMPELEYINPEMSVDEFFQLKILKVDSVSSNRRVTSFSGVSLGQTSDEPNSQIWIPPTASLITYNHSELIRKALPEAIEAAYYYSDMLSNEDDIPNDQTVSDTANDLATKSYTSPNPEENVTSSAEALDGTLHLKVSPLLDVHNAIICEWEAVKVINVFDEDNGVNWDHPAILENLSLSEVRKTRAQTEKSSITLDSCLRLFSQPEILGSADSWYCPNCKQHTQASKQIELWNTPDILLIHLKRFENQRSFSDKIDATVKFPIEGLDMSPYLSYKKEGENDVYDLIAVDNHYGGLGGGHYTAYCRNFIDGKWYYFDDSRVNEVSPENSIAGSAYLLFYRRRTSGNQTLGNGKLRDIIDISRKEYEQKQDEFMTNVETLYAATHTDTESEASDSDRSSVDEEMDSDNSDCENDKKSAFVDQSDISSNSLGMDNLTYSNRPSKDNTIHTSKNANGSIESTLNNNELPEAEQTVTATERKGALQYNVSSLEVGSNIAKLDTHDSSRRKLRLLDKIYLPDSSNLNSSTDSLSPCISHTESSSNNNES</sequence>
<dbReference type="EC" id="3.4.19.12" evidence="3"/>
<feature type="domain" description="USP" evidence="9">
    <location>
        <begin position="339"/>
        <end position="1050"/>
    </location>
</feature>
<dbReference type="InterPro" id="IPR006615">
    <property type="entry name" value="Pept_C19_DUSP"/>
</dbReference>
<accession>Q6CUN8</accession>
<dbReference type="InterPro" id="IPR028889">
    <property type="entry name" value="USP"/>
</dbReference>
<dbReference type="AlphaFoldDB" id="Q6CUN8"/>
<feature type="region of interest" description="Disordered" evidence="8">
    <location>
        <begin position="1090"/>
        <end position="1172"/>
    </location>
</feature>
<dbReference type="HOGENOM" id="CLU_001060_7_1_1"/>
<evidence type="ECO:0000259" key="9">
    <source>
        <dbReference type="PROSITE" id="PS50235"/>
    </source>
</evidence>
<dbReference type="MEROPS" id="C19.103"/>
<dbReference type="InParanoid" id="Q6CUN8"/>
<keyword evidence="6" id="KW-0378">Hydrolase</keyword>
<dbReference type="GO" id="GO:0016579">
    <property type="term" value="P:protein deubiquitination"/>
    <property type="evidence" value="ECO:0007669"/>
    <property type="project" value="InterPro"/>
</dbReference>
<dbReference type="FunCoup" id="Q6CUN8">
    <property type="interactions" value="890"/>
</dbReference>
<dbReference type="InterPro" id="IPR035927">
    <property type="entry name" value="DUSP-like_sf"/>
</dbReference>
<feature type="region of interest" description="Disordered" evidence="8">
    <location>
        <begin position="1224"/>
        <end position="1252"/>
    </location>
</feature>
<gene>
    <name evidence="11" type="ORF">KLLA0_C03476g</name>
</gene>
<dbReference type="OMA" id="PELEYIN"/>
<evidence type="ECO:0000256" key="7">
    <source>
        <dbReference type="ARBA" id="ARBA00022807"/>
    </source>
</evidence>
<dbReference type="KEGG" id="kla:KLLA0_C03476g"/>
<dbReference type="PANTHER" id="PTHR21646">
    <property type="entry name" value="UBIQUITIN CARBOXYL-TERMINAL HYDROLASE"/>
    <property type="match status" value="1"/>
</dbReference>
<dbReference type="CDD" id="cd02674">
    <property type="entry name" value="Peptidase_C19R"/>
    <property type="match status" value="1"/>
</dbReference>
<evidence type="ECO:0000256" key="8">
    <source>
        <dbReference type="SAM" id="MobiDB-lite"/>
    </source>
</evidence>
<dbReference type="EMBL" id="CR382123">
    <property type="protein sequence ID" value="CAH01202.1"/>
    <property type="molecule type" value="Genomic_DNA"/>
</dbReference>